<dbReference type="EMBL" id="LN899819">
    <property type="protein sequence ID" value="CUV13294.1"/>
    <property type="molecule type" value="Genomic_DNA"/>
</dbReference>
<name>A0A0S4TTG6_RALSL</name>
<organism evidence="1">
    <name type="scientific">Ralstonia solanacearum</name>
    <name type="common">Pseudomonas solanacearum</name>
    <dbReference type="NCBI Taxonomy" id="305"/>
    <lineage>
        <taxon>Bacteria</taxon>
        <taxon>Pseudomonadati</taxon>
        <taxon>Pseudomonadota</taxon>
        <taxon>Betaproteobacteria</taxon>
        <taxon>Burkholderiales</taxon>
        <taxon>Burkholderiaceae</taxon>
        <taxon>Ralstonia</taxon>
        <taxon>Ralstonia solanacearum species complex</taxon>
    </lineage>
</organism>
<dbReference type="AlphaFoldDB" id="A0A0S4TTG6"/>
<reference evidence="1" key="1">
    <citation type="submission" date="2015-10" db="EMBL/GenBank/DDBJ databases">
        <authorList>
            <person name="Gilbert D.G."/>
        </authorList>
    </citation>
    <scope>NUCLEOTIDE SEQUENCE</scope>
    <source>
        <strain evidence="1">Phyl III-seqv23</strain>
    </source>
</reference>
<accession>A0A0S4TTG6</accession>
<protein>
    <submittedName>
        <fullName evidence="1">Uncharacterized protein</fullName>
    </submittedName>
</protein>
<gene>
    <name evidence="1" type="ORF">RUN39_v1_560002</name>
</gene>
<evidence type="ECO:0000313" key="1">
    <source>
        <dbReference type="EMBL" id="CUV13294.1"/>
    </source>
</evidence>
<sequence>MLPELMKWRIPLIVMRFKILSVGVKMLSPRYVN</sequence>
<proteinExistence type="predicted"/>